<gene>
    <name evidence="1" type="ORF">BV25DRAFT_1803464</name>
</gene>
<reference evidence="1" key="1">
    <citation type="submission" date="2021-03" db="EMBL/GenBank/DDBJ databases">
        <authorList>
            <consortium name="DOE Joint Genome Institute"/>
            <person name="Ahrendt S."/>
            <person name="Looney B.P."/>
            <person name="Miyauchi S."/>
            <person name="Morin E."/>
            <person name="Drula E."/>
            <person name="Courty P.E."/>
            <person name="Chicoki N."/>
            <person name="Fauchery L."/>
            <person name="Kohler A."/>
            <person name="Kuo A."/>
            <person name="Labutti K."/>
            <person name="Pangilinan J."/>
            <person name="Lipzen A."/>
            <person name="Riley R."/>
            <person name="Andreopoulos W."/>
            <person name="He G."/>
            <person name="Johnson J."/>
            <person name="Barry K.W."/>
            <person name="Grigoriev I.V."/>
            <person name="Nagy L."/>
            <person name="Hibbett D."/>
            <person name="Henrissat B."/>
            <person name="Matheny P.B."/>
            <person name="Labbe J."/>
            <person name="Martin F."/>
        </authorList>
    </citation>
    <scope>NUCLEOTIDE SEQUENCE</scope>
    <source>
        <strain evidence="1">HHB10654</strain>
    </source>
</reference>
<name>A0ACB8T2D8_9AGAM</name>
<reference evidence="1" key="2">
    <citation type="journal article" date="2022" name="New Phytol.">
        <title>Evolutionary transition to the ectomycorrhizal habit in the genomes of a hyperdiverse lineage of mushroom-forming fungi.</title>
        <authorList>
            <person name="Looney B."/>
            <person name="Miyauchi S."/>
            <person name="Morin E."/>
            <person name="Drula E."/>
            <person name="Courty P.E."/>
            <person name="Kohler A."/>
            <person name="Kuo A."/>
            <person name="LaButti K."/>
            <person name="Pangilinan J."/>
            <person name="Lipzen A."/>
            <person name="Riley R."/>
            <person name="Andreopoulos W."/>
            <person name="He G."/>
            <person name="Johnson J."/>
            <person name="Nolan M."/>
            <person name="Tritt A."/>
            <person name="Barry K.W."/>
            <person name="Grigoriev I.V."/>
            <person name="Nagy L.G."/>
            <person name="Hibbett D."/>
            <person name="Henrissat B."/>
            <person name="Matheny P.B."/>
            <person name="Labbe J."/>
            <person name="Martin F.M."/>
        </authorList>
    </citation>
    <scope>NUCLEOTIDE SEQUENCE</scope>
    <source>
        <strain evidence="1">HHB10654</strain>
    </source>
</reference>
<accession>A0ACB8T2D8</accession>
<comment type="caution">
    <text evidence="1">The sequence shown here is derived from an EMBL/GenBank/DDBJ whole genome shotgun (WGS) entry which is preliminary data.</text>
</comment>
<dbReference type="Proteomes" id="UP000814140">
    <property type="component" value="Unassembled WGS sequence"/>
</dbReference>
<organism evidence="1 2">
    <name type="scientific">Artomyces pyxidatus</name>
    <dbReference type="NCBI Taxonomy" id="48021"/>
    <lineage>
        <taxon>Eukaryota</taxon>
        <taxon>Fungi</taxon>
        <taxon>Dikarya</taxon>
        <taxon>Basidiomycota</taxon>
        <taxon>Agaricomycotina</taxon>
        <taxon>Agaricomycetes</taxon>
        <taxon>Russulales</taxon>
        <taxon>Auriscalpiaceae</taxon>
        <taxon>Artomyces</taxon>
    </lineage>
</organism>
<evidence type="ECO:0000313" key="1">
    <source>
        <dbReference type="EMBL" id="KAI0062632.1"/>
    </source>
</evidence>
<sequence>MAITINSTLSWCCESSRLYLTVLVSSLASKREYLLDQIQQKDAVIDSLLKQLHNPFPTGTPASTEDLRRATPSTDYLRHNITEWLDRMQSSSVSTPFDRATVHDLDSSSTRAGTDIVAEEDVEYNSEQWYATLQGQDQNEGDSPAVDVESPLRDVNGNVGVTKNAADMSRHFDHLHKTMDMDGLPDLLVHGLVTPEEVDQLFEMYIPPFVHMLDPILHTPASTFSKCPFLFTIICAISSRYSEKPEIYFTAMHLAKSAAAKALIDGWKSVELCHAYILMSIYATPSRRWEEDRTSLYMGIAFRIAADLNLQERELKYPQTEIEEREMLSKMRLWLVCLDFDRSKPNQFGSSTERHDRVATAWWKMSQYNSRFDVHLVAYSSMMRILDKFYRATSLRHDSLTDPDHFVINFRAVTMDCEGELQHYQKEWAEIFAIDSYSDDDASTFRCRLLPFYVNYSRLLLFSVGLQKASLRGFQPEDGLFVKKSFESAIALITLFVDSLVPTGYIRFAPDCCFVFGTFAAVCLLTLLRPEYATFIAQELESEIHKSISRLAETIGSPKIVVDERHTPKLCSRFLASALS</sequence>
<evidence type="ECO:0000313" key="2">
    <source>
        <dbReference type="Proteomes" id="UP000814140"/>
    </source>
</evidence>
<feature type="non-terminal residue" evidence="1">
    <location>
        <position position="580"/>
    </location>
</feature>
<keyword evidence="2" id="KW-1185">Reference proteome</keyword>
<protein>
    <submittedName>
        <fullName evidence="1">Uncharacterized protein</fullName>
    </submittedName>
</protein>
<proteinExistence type="predicted"/>
<dbReference type="EMBL" id="MU277206">
    <property type="protein sequence ID" value="KAI0062632.1"/>
    <property type="molecule type" value="Genomic_DNA"/>
</dbReference>